<evidence type="ECO:0000313" key="3">
    <source>
        <dbReference type="Proteomes" id="UP000735302"/>
    </source>
</evidence>
<name>A0AAV4DY37_9GAST</name>
<comment type="caution">
    <text evidence="2">The sequence shown here is derived from an EMBL/GenBank/DDBJ whole genome shotgun (WGS) entry which is preliminary data.</text>
</comment>
<dbReference type="EMBL" id="BLXT01008455">
    <property type="protein sequence ID" value="GFO48979.1"/>
    <property type="molecule type" value="Genomic_DNA"/>
</dbReference>
<organism evidence="2 3">
    <name type="scientific">Plakobranchus ocellatus</name>
    <dbReference type="NCBI Taxonomy" id="259542"/>
    <lineage>
        <taxon>Eukaryota</taxon>
        <taxon>Metazoa</taxon>
        <taxon>Spiralia</taxon>
        <taxon>Lophotrochozoa</taxon>
        <taxon>Mollusca</taxon>
        <taxon>Gastropoda</taxon>
        <taxon>Heterobranchia</taxon>
        <taxon>Euthyneura</taxon>
        <taxon>Panpulmonata</taxon>
        <taxon>Sacoglossa</taxon>
        <taxon>Placobranchoidea</taxon>
        <taxon>Plakobranchidae</taxon>
        <taxon>Plakobranchus</taxon>
    </lineage>
</organism>
<dbReference type="Proteomes" id="UP000735302">
    <property type="component" value="Unassembled WGS sequence"/>
</dbReference>
<dbReference type="AlphaFoldDB" id="A0AAV4DY37"/>
<proteinExistence type="predicted"/>
<keyword evidence="3" id="KW-1185">Reference proteome</keyword>
<protein>
    <submittedName>
        <fullName evidence="2">Uncharacterized protein</fullName>
    </submittedName>
</protein>
<reference evidence="2 3" key="1">
    <citation type="journal article" date="2021" name="Elife">
        <title>Chloroplast acquisition without the gene transfer in kleptoplastic sea slugs, Plakobranchus ocellatus.</title>
        <authorList>
            <person name="Maeda T."/>
            <person name="Takahashi S."/>
            <person name="Yoshida T."/>
            <person name="Shimamura S."/>
            <person name="Takaki Y."/>
            <person name="Nagai Y."/>
            <person name="Toyoda A."/>
            <person name="Suzuki Y."/>
            <person name="Arimoto A."/>
            <person name="Ishii H."/>
            <person name="Satoh N."/>
            <person name="Nishiyama T."/>
            <person name="Hasebe M."/>
            <person name="Maruyama T."/>
            <person name="Minagawa J."/>
            <person name="Obokata J."/>
            <person name="Shigenobu S."/>
        </authorList>
    </citation>
    <scope>NUCLEOTIDE SEQUENCE [LARGE SCALE GENOMIC DNA]</scope>
</reference>
<evidence type="ECO:0000256" key="1">
    <source>
        <dbReference type="SAM" id="MobiDB-lite"/>
    </source>
</evidence>
<evidence type="ECO:0000313" key="2">
    <source>
        <dbReference type="EMBL" id="GFO48979.1"/>
    </source>
</evidence>
<sequence>MRTILTQSAPAESRANSNSASKKDPFLWWNDDDDGDDGGGGVFKHSMGCHTAMFPVFQWLARSSSSILFPLWVFPVLFKTQCSSKNISESRETTTMTHTIHRSVLCRKGENCSFLSLKSSLAI</sequence>
<feature type="region of interest" description="Disordered" evidence="1">
    <location>
        <begin position="1"/>
        <end position="28"/>
    </location>
</feature>
<feature type="compositionally biased region" description="Polar residues" evidence="1">
    <location>
        <begin position="1"/>
        <end position="20"/>
    </location>
</feature>
<accession>A0AAV4DY37</accession>
<gene>
    <name evidence="2" type="ORF">PoB_007548400</name>
</gene>